<reference evidence="1 2" key="1">
    <citation type="journal article" date="2020" name="Nature">
        <title>Six reference-quality genomes reveal evolution of bat adaptations.</title>
        <authorList>
            <person name="Jebb D."/>
            <person name="Huang Z."/>
            <person name="Pippel M."/>
            <person name="Hughes G.M."/>
            <person name="Lavrichenko K."/>
            <person name="Devanna P."/>
            <person name="Winkler S."/>
            <person name="Jermiin L.S."/>
            <person name="Skirmuntt E.C."/>
            <person name="Katzourakis A."/>
            <person name="Burkitt-Gray L."/>
            <person name="Ray D.A."/>
            <person name="Sullivan K.A.M."/>
            <person name="Roscito J.G."/>
            <person name="Kirilenko B.M."/>
            <person name="Davalos L.M."/>
            <person name="Corthals A.P."/>
            <person name="Power M.L."/>
            <person name="Jones G."/>
            <person name="Ransome R.D."/>
            <person name="Dechmann D.K.N."/>
            <person name="Locatelli A.G."/>
            <person name="Puechmaille S.J."/>
            <person name="Fedrigo O."/>
            <person name="Jarvis E.D."/>
            <person name="Hiller M."/>
            <person name="Vernes S.C."/>
            <person name="Myers E.W."/>
            <person name="Teeling E.C."/>
        </authorList>
    </citation>
    <scope>NUCLEOTIDE SEQUENCE [LARGE SCALE GENOMIC DNA]</scope>
    <source>
        <strain evidence="1">MPipKuh1</strain>
        <tissue evidence="1">Flight muscle</tissue>
    </source>
</reference>
<gene>
    <name evidence="1" type="ORF">mPipKuh1_009398</name>
</gene>
<keyword evidence="2" id="KW-1185">Reference proteome</keyword>
<evidence type="ECO:0000313" key="2">
    <source>
        <dbReference type="Proteomes" id="UP000558488"/>
    </source>
</evidence>
<comment type="caution">
    <text evidence="1">The sequence shown here is derived from an EMBL/GenBank/DDBJ whole genome shotgun (WGS) entry which is preliminary data.</text>
</comment>
<accession>A0A7J7ZJ73</accession>
<evidence type="ECO:0000313" key="1">
    <source>
        <dbReference type="EMBL" id="KAF6374159.1"/>
    </source>
</evidence>
<protein>
    <submittedName>
        <fullName evidence="1">Uncharacterized protein</fullName>
    </submittedName>
</protein>
<dbReference type="Proteomes" id="UP000558488">
    <property type="component" value="Unassembled WGS sequence"/>
</dbReference>
<name>A0A7J7ZJ73_PIPKU</name>
<organism evidence="1 2">
    <name type="scientific">Pipistrellus kuhlii</name>
    <name type="common">Kuhl's pipistrelle</name>
    <dbReference type="NCBI Taxonomy" id="59472"/>
    <lineage>
        <taxon>Eukaryota</taxon>
        <taxon>Metazoa</taxon>
        <taxon>Chordata</taxon>
        <taxon>Craniata</taxon>
        <taxon>Vertebrata</taxon>
        <taxon>Euteleostomi</taxon>
        <taxon>Mammalia</taxon>
        <taxon>Eutheria</taxon>
        <taxon>Laurasiatheria</taxon>
        <taxon>Chiroptera</taxon>
        <taxon>Yangochiroptera</taxon>
        <taxon>Vespertilionidae</taxon>
        <taxon>Pipistrellus</taxon>
    </lineage>
</organism>
<dbReference type="EMBL" id="JACAGB010000003">
    <property type="protein sequence ID" value="KAF6374159.1"/>
    <property type="molecule type" value="Genomic_DNA"/>
</dbReference>
<proteinExistence type="predicted"/>
<dbReference type="AlphaFoldDB" id="A0A7J7ZJ73"/>
<sequence length="275" mass="32389">MEDFTETKPLDIGPMYFFDQMKPKRRKWEKKDCLPHLKHTSEDKLSLPESIHPKELDKKARQPIEAALKKKYAFQSFAISPTPVVSKIPIDIKFSKIRRQKSPFEEFKQTAAELLCELGETLQTYAKNNIAFPVGIVNLVNYSWLDLIEGTYKYATKKSLSKKQNVLQSNSSSMMVDKINYPRIECHKENYLMKAKKDRHHFVPIEKTFFTSQKQYYQMLHETELPFVIHFSLSSKFCLENGWIAHYPYSKLEILKWKKVLDIAVKKLQETIIQM</sequence>